<gene>
    <name evidence="1" type="ORF">METZ01_LOCUS129764</name>
</gene>
<protein>
    <submittedName>
        <fullName evidence="1">Uncharacterized protein</fullName>
    </submittedName>
</protein>
<dbReference type="AlphaFoldDB" id="A0A381YIY6"/>
<proteinExistence type="predicted"/>
<dbReference type="EMBL" id="UINC01018331">
    <property type="protein sequence ID" value="SVA76910.1"/>
    <property type="molecule type" value="Genomic_DNA"/>
</dbReference>
<organism evidence="1">
    <name type="scientific">marine metagenome</name>
    <dbReference type="NCBI Taxonomy" id="408172"/>
    <lineage>
        <taxon>unclassified sequences</taxon>
        <taxon>metagenomes</taxon>
        <taxon>ecological metagenomes</taxon>
    </lineage>
</organism>
<name>A0A381YIY6_9ZZZZ</name>
<accession>A0A381YIY6</accession>
<sequence>MQKDTEKSRKNILKKIFRPRHKREIYLNITSLIAKLPQKTYLQTKPCIGSPTSKNGFPLQIKHDYIKTYNS</sequence>
<reference evidence="1" key="1">
    <citation type="submission" date="2018-05" db="EMBL/GenBank/DDBJ databases">
        <authorList>
            <person name="Lanie J.A."/>
            <person name="Ng W.-L."/>
            <person name="Kazmierczak K.M."/>
            <person name="Andrzejewski T.M."/>
            <person name="Davidsen T.M."/>
            <person name="Wayne K.J."/>
            <person name="Tettelin H."/>
            <person name="Glass J.I."/>
            <person name="Rusch D."/>
            <person name="Podicherti R."/>
            <person name="Tsui H.-C.T."/>
            <person name="Winkler M.E."/>
        </authorList>
    </citation>
    <scope>NUCLEOTIDE SEQUENCE</scope>
</reference>
<evidence type="ECO:0000313" key="1">
    <source>
        <dbReference type="EMBL" id="SVA76910.1"/>
    </source>
</evidence>